<proteinExistence type="predicted"/>
<gene>
    <name evidence="1" type="ORF">DOTSEDRAFT_73977</name>
</gene>
<name>N1PI14_DOTSN</name>
<keyword evidence="2" id="KW-1185">Reference proteome</keyword>
<sequence>MARTRGAAAKQEAARAKAIAKQEADAGAAVARTVFETAELLEIILLHFPVNKLLVAQRVNAFWKEDICQSKKLQQALYFRPGGEHLVVNVGSGGKDWVTTDEAAKDVVVRPVLNPIMPHFFFGWQGSVFSILNIGFVSPICSRDIYYPLYWAYGSPHSMTDKIGPRSPRQLTKLHEDIACWKNMFVMQPPCSKIAFICGRTGDHFEIANPGGVTLQDLRMGLFNHWGGCSLCDQNHSRRMIRGWTFDGSKARNIRRFRTTPSSAELLGCLQKPEISQLPGVMDAHPA</sequence>
<reference evidence="1 2" key="2">
    <citation type="journal article" date="2012" name="PLoS Pathog.">
        <title>Diverse lifestyles and strategies of plant pathogenesis encoded in the genomes of eighteen Dothideomycetes fungi.</title>
        <authorList>
            <person name="Ohm R.A."/>
            <person name="Feau N."/>
            <person name="Henrissat B."/>
            <person name="Schoch C.L."/>
            <person name="Horwitz B.A."/>
            <person name="Barry K.W."/>
            <person name="Condon B.J."/>
            <person name="Copeland A.C."/>
            <person name="Dhillon B."/>
            <person name="Glaser F."/>
            <person name="Hesse C.N."/>
            <person name="Kosti I."/>
            <person name="LaButti K."/>
            <person name="Lindquist E.A."/>
            <person name="Lucas S."/>
            <person name="Salamov A.A."/>
            <person name="Bradshaw R.E."/>
            <person name="Ciuffetti L."/>
            <person name="Hamelin R.C."/>
            <person name="Kema G.H.J."/>
            <person name="Lawrence C."/>
            <person name="Scott J.A."/>
            <person name="Spatafora J.W."/>
            <person name="Turgeon B.G."/>
            <person name="de Wit P.J.G.M."/>
            <person name="Zhong S."/>
            <person name="Goodwin S.B."/>
            <person name="Grigoriev I.V."/>
        </authorList>
    </citation>
    <scope>NUCLEOTIDE SEQUENCE [LARGE SCALE GENOMIC DNA]</scope>
    <source>
        <strain evidence="2">NZE10 / CBS 128990</strain>
    </source>
</reference>
<accession>N1PI14</accession>
<dbReference type="OrthoDB" id="3800738at2759"/>
<protein>
    <recommendedName>
        <fullName evidence="3">F-box domain-containing protein</fullName>
    </recommendedName>
</protein>
<dbReference type="OMA" id="VMQPPCS"/>
<organism evidence="1 2">
    <name type="scientific">Dothistroma septosporum (strain NZE10 / CBS 128990)</name>
    <name type="common">Red band needle blight fungus</name>
    <name type="synonym">Mycosphaerella pini</name>
    <dbReference type="NCBI Taxonomy" id="675120"/>
    <lineage>
        <taxon>Eukaryota</taxon>
        <taxon>Fungi</taxon>
        <taxon>Dikarya</taxon>
        <taxon>Ascomycota</taxon>
        <taxon>Pezizomycotina</taxon>
        <taxon>Dothideomycetes</taxon>
        <taxon>Dothideomycetidae</taxon>
        <taxon>Mycosphaerellales</taxon>
        <taxon>Mycosphaerellaceae</taxon>
        <taxon>Dothistroma</taxon>
    </lineage>
</organism>
<dbReference type="eggNOG" id="ENOG502RNQW">
    <property type="taxonomic scope" value="Eukaryota"/>
</dbReference>
<dbReference type="HOGENOM" id="CLU_969857_0_0_1"/>
<evidence type="ECO:0000313" key="1">
    <source>
        <dbReference type="EMBL" id="EME41759.1"/>
    </source>
</evidence>
<dbReference type="AlphaFoldDB" id="N1PI14"/>
<evidence type="ECO:0000313" key="2">
    <source>
        <dbReference type="Proteomes" id="UP000016933"/>
    </source>
</evidence>
<reference evidence="2" key="1">
    <citation type="journal article" date="2012" name="PLoS Genet.">
        <title>The genomes of the fungal plant pathogens Cladosporium fulvum and Dothistroma septosporum reveal adaptation to different hosts and lifestyles but also signatures of common ancestry.</title>
        <authorList>
            <person name="de Wit P.J.G.M."/>
            <person name="van der Burgt A."/>
            <person name="Oekmen B."/>
            <person name="Stergiopoulos I."/>
            <person name="Abd-Elsalam K.A."/>
            <person name="Aerts A.L."/>
            <person name="Bahkali A.H."/>
            <person name="Beenen H.G."/>
            <person name="Chettri P."/>
            <person name="Cox M.P."/>
            <person name="Datema E."/>
            <person name="de Vries R.P."/>
            <person name="Dhillon B."/>
            <person name="Ganley A.R."/>
            <person name="Griffiths S.A."/>
            <person name="Guo Y."/>
            <person name="Hamelin R.C."/>
            <person name="Henrissat B."/>
            <person name="Kabir M.S."/>
            <person name="Jashni M.K."/>
            <person name="Kema G."/>
            <person name="Klaubauf S."/>
            <person name="Lapidus A."/>
            <person name="Levasseur A."/>
            <person name="Lindquist E."/>
            <person name="Mehrabi R."/>
            <person name="Ohm R.A."/>
            <person name="Owen T.J."/>
            <person name="Salamov A."/>
            <person name="Schwelm A."/>
            <person name="Schijlen E."/>
            <person name="Sun H."/>
            <person name="van den Burg H.A."/>
            <person name="van Ham R.C.H.J."/>
            <person name="Zhang S."/>
            <person name="Goodwin S.B."/>
            <person name="Grigoriev I.V."/>
            <person name="Collemare J."/>
            <person name="Bradshaw R.E."/>
        </authorList>
    </citation>
    <scope>NUCLEOTIDE SEQUENCE [LARGE SCALE GENOMIC DNA]</scope>
    <source>
        <strain evidence="2">NZE10 / CBS 128990</strain>
    </source>
</reference>
<evidence type="ECO:0008006" key="3">
    <source>
        <dbReference type="Google" id="ProtNLM"/>
    </source>
</evidence>
<dbReference type="EMBL" id="KB446542">
    <property type="protein sequence ID" value="EME41759.1"/>
    <property type="molecule type" value="Genomic_DNA"/>
</dbReference>
<dbReference type="Proteomes" id="UP000016933">
    <property type="component" value="Unassembled WGS sequence"/>
</dbReference>